<sequence length="300" mass="34573">MNDSHALLRELIDHFDEEKRWLKTLQGRIYITPQKVAAALSITNGGNRFNDKVDYNNLNPEDKKIFYSVKNISLVTLTGNVLDMNVEGEENRKKFKRTFVVFIQNCFLLPTMVSVASPIISHRSFMSTTFGNGLGKELKTRERGKKLSVDGCVFVLMFIYFHETKFPRPFAPDAPPAPLVAHWTKKMMLERISKEATEPLHISIIRDFCTKKEKKNEKTETRKLDKKEKGKKIKRKIVDLDSSSEEERFSESESQSETDKRPPTKRARQKKVLIKKDSQSTSETETIPTDSKSKSESKNH</sequence>
<evidence type="ECO:0000256" key="1">
    <source>
        <dbReference type="SAM" id="MobiDB-lite"/>
    </source>
</evidence>
<evidence type="ECO:0000313" key="3">
    <source>
        <dbReference type="EMBL" id="RYR29911.1"/>
    </source>
</evidence>
<dbReference type="PANTHER" id="PTHR34835">
    <property type="entry name" value="OS07G0283600 PROTEIN-RELATED"/>
    <property type="match status" value="1"/>
</dbReference>
<protein>
    <submittedName>
        <fullName evidence="3">Uncharacterized protein</fullName>
    </submittedName>
</protein>
<dbReference type="EMBL" id="SDMP01000011">
    <property type="protein sequence ID" value="RYR29911.1"/>
    <property type="molecule type" value="Genomic_DNA"/>
</dbReference>
<feature type="region of interest" description="Disordered" evidence="1">
    <location>
        <begin position="215"/>
        <end position="300"/>
    </location>
</feature>
<feature type="compositionally biased region" description="Basic and acidic residues" evidence="1">
    <location>
        <begin position="291"/>
        <end position="300"/>
    </location>
</feature>
<name>A0A445AU17_ARAHY</name>
<feature type="transmembrane region" description="Helical" evidence="2">
    <location>
        <begin position="99"/>
        <end position="120"/>
    </location>
</feature>
<feature type="compositionally biased region" description="Basic and acidic residues" evidence="1">
    <location>
        <begin position="215"/>
        <end position="228"/>
    </location>
</feature>
<gene>
    <name evidence="3" type="ORF">Ahy_B01g054555</name>
</gene>
<feature type="compositionally biased region" description="Basic and acidic residues" evidence="1">
    <location>
        <begin position="245"/>
        <end position="262"/>
    </location>
</feature>
<evidence type="ECO:0000313" key="4">
    <source>
        <dbReference type="Proteomes" id="UP000289738"/>
    </source>
</evidence>
<dbReference type="AlphaFoldDB" id="A0A445AU17"/>
<comment type="caution">
    <text evidence="3">The sequence shown here is derived from an EMBL/GenBank/DDBJ whole genome shotgun (WGS) entry which is preliminary data.</text>
</comment>
<feature type="compositionally biased region" description="Polar residues" evidence="1">
    <location>
        <begin position="279"/>
        <end position="290"/>
    </location>
</feature>
<feature type="compositionally biased region" description="Basic residues" evidence="1">
    <location>
        <begin position="263"/>
        <end position="273"/>
    </location>
</feature>
<evidence type="ECO:0000256" key="2">
    <source>
        <dbReference type="SAM" id="Phobius"/>
    </source>
</evidence>
<reference evidence="3 4" key="1">
    <citation type="submission" date="2019-01" db="EMBL/GenBank/DDBJ databases">
        <title>Sequencing of cultivated peanut Arachis hypogaea provides insights into genome evolution and oil improvement.</title>
        <authorList>
            <person name="Chen X."/>
        </authorList>
    </citation>
    <scope>NUCLEOTIDE SEQUENCE [LARGE SCALE GENOMIC DNA]</scope>
    <source>
        <strain evidence="4">cv. Fuhuasheng</strain>
        <tissue evidence="3">Leaves</tissue>
    </source>
</reference>
<keyword evidence="2" id="KW-1133">Transmembrane helix</keyword>
<proteinExistence type="predicted"/>
<dbReference type="Proteomes" id="UP000289738">
    <property type="component" value="Chromosome B01"/>
</dbReference>
<keyword evidence="2" id="KW-0472">Membrane</keyword>
<keyword evidence="4" id="KW-1185">Reference proteome</keyword>
<organism evidence="3 4">
    <name type="scientific">Arachis hypogaea</name>
    <name type="common">Peanut</name>
    <dbReference type="NCBI Taxonomy" id="3818"/>
    <lineage>
        <taxon>Eukaryota</taxon>
        <taxon>Viridiplantae</taxon>
        <taxon>Streptophyta</taxon>
        <taxon>Embryophyta</taxon>
        <taxon>Tracheophyta</taxon>
        <taxon>Spermatophyta</taxon>
        <taxon>Magnoliopsida</taxon>
        <taxon>eudicotyledons</taxon>
        <taxon>Gunneridae</taxon>
        <taxon>Pentapetalae</taxon>
        <taxon>rosids</taxon>
        <taxon>fabids</taxon>
        <taxon>Fabales</taxon>
        <taxon>Fabaceae</taxon>
        <taxon>Papilionoideae</taxon>
        <taxon>50 kb inversion clade</taxon>
        <taxon>dalbergioids sensu lato</taxon>
        <taxon>Dalbergieae</taxon>
        <taxon>Pterocarpus clade</taxon>
        <taxon>Arachis</taxon>
    </lineage>
</organism>
<keyword evidence="2" id="KW-0812">Transmembrane</keyword>
<accession>A0A445AU17</accession>